<proteinExistence type="predicted"/>
<evidence type="ECO:0000256" key="1">
    <source>
        <dbReference type="SAM" id="MobiDB-lite"/>
    </source>
</evidence>
<dbReference type="InterPro" id="IPR008018">
    <property type="entry name" value="Phage_tail_attach_FII"/>
</dbReference>
<organism evidence="2 3">
    <name type="scientific">Trabulsiella guamensis ATCC 49490</name>
    <dbReference type="NCBI Taxonomy" id="1005994"/>
    <lineage>
        <taxon>Bacteria</taxon>
        <taxon>Pseudomonadati</taxon>
        <taxon>Pseudomonadota</taxon>
        <taxon>Gammaproteobacteria</taxon>
        <taxon>Enterobacterales</taxon>
        <taxon>Enterobacteriaceae</taxon>
        <taxon>Trabulsiella</taxon>
    </lineage>
</organism>
<dbReference type="GO" id="GO:0019068">
    <property type="term" value="P:virion assembly"/>
    <property type="evidence" value="ECO:0007669"/>
    <property type="project" value="InterPro"/>
</dbReference>
<dbReference type="RefSeq" id="WP_038153468.1">
    <property type="nucleotide sequence ID" value="NZ_JMTB01000011.1"/>
</dbReference>
<accession>A0A085ASD4</accession>
<evidence type="ECO:0008006" key="4">
    <source>
        <dbReference type="Google" id="ProtNLM"/>
    </source>
</evidence>
<dbReference type="Pfam" id="PF05354">
    <property type="entry name" value="Phage_attach"/>
    <property type="match status" value="1"/>
</dbReference>
<name>A0A085ASD4_9ENTR</name>
<gene>
    <name evidence="2" type="ORF">GTGU_00171</name>
</gene>
<feature type="region of interest" description="Disordered" evidence="1">
    <location>
        <begin position="98"/>
        <end position="124"/>
    </location>
</feature>
<evidence type="ECO:0000313" key="3">
    <source>
        <dbReference type="Proteomes" id="UP000028630"/>
    </source>
</evidence>
<dbReference type="AlphaFoldDB" id="A0A085ASD4"/>
<keyword evidence="3" id="KW-1185">Reference proteome</keyword>
<dbReference type="EMBL" id="JMTB01000011">
    <property type="protein sequence ID" value="KFC13129.1"/>
    <property type="molecule type" value="Genomic_DNA"/>
</dbReference>
<comment type="caution">
    <text evidence="2">The sequence shown here is derived from an EMBL/GenBank/DDBJ whole genome shotgun (WGS) entry which is preliminary data.</text>
</comment>
<dbReference type="OrthoDB" id="6587623at2"/>
<dbReference type="Gene3D" id="2.40.10.180">
    <property type="entry name" value="Phage tail proteins"/>
    <property type="match status" value="1"/>
</dbReference>
<evidence type="ECO:0000313" key="2">
    <source>
        <dbReference type="EMBL" id="KFC13129.1"/>
    </source>
</evidence>
<dbReference type="Proteomes" id="UP000028630">
    <property type="component" value="Unassembled WGS sequence"/>
</dbReference>
<dbReference type="InterPro" id="IPR053734">
    <property type="entry name" value="Phage_Head-Tail_Connect_sf"/>
</dbReference>
<protein>
    <recommendedName>
        <fullName evidence="4">Phage protein</fullName>
    </recommendedName>
</protein>
<dbReference type="eggNOG" id="ENOG50346C5">
    <property type="taxonomic scope" value="Bacteria"/>
</dbReference>
<reference evidence="3" key="1">
    <citation type="submission" date="2014-05" db="EMBL/GenBank/DDBJ databases">
        <title>ATOL: Assembling a taxonomically balanced genome-scale reconstruction of the evolutionary history of the Enterobacteriaceae.</title>
        <authorList>
            <person name="Plunkett G. III"/>
            <person name="Neeno-Eckwall E.C."/>
            <person name="Glasner J.D."/>
            <person name="Perna N.T."/>
        </authorList>
    </citation>
    <scope>NUCLEOTIDE SEQUENCE [LARGE SCALE GENOMIC DNA]</scope>
    <source>
        <strain evidence="3">ATCC 49490</strain>
    </source>
</reference>
<sequence>MSRFRDRLMNADARINRAFAEDSPAVLFLESGPRQVTVIYESPDAPVEVPGTGKIVNQTPAFSAMTADLTGLAEGDKVDISGASYRVTHIGSDEYGRTRVTLGRGEPGNNTPEVLAPSRPQWRT</sequence>
<dbReference type="SUPFAM" id="SSF69279">
    <property type="entry name" value="Phage tail proteins"/>
    <property type="match status" value="1"/>
</dbReference>